<dbReference type="InterPro" id="IPR009057">
    <property type="entry name" value="Homeodomain-like_sf"/>
</dbReference>
<reference evidence="3 4" key="1">
    <citation type="journal article" date="2016" name="Sci. Rep.">
        <title>Metabolic traits of an uncultured archaeal lineage -MSBL1- from brine pools of the Red Sea.</title>
        <authorList>
            <person name="Mwirichia R."/>
            <person name="Alam I."/>
            <person name="Rashid M."/>
            <person name="Vinu M."/>
            <person name="Ba-Alawi W."/>
            <person name="Anthony Kamau A."/>
            <person name="Kamanda Ngugi D."/>
            <person name="Goker M."/>
            <person name="Klenk H.P."/>
            <person name="Bajic V."/>
            <person name="Stingl U."/>
        </authorList>
    </citation>
    <scope>NUCLEOTIDE SEQUENCE [LARGE SCALE GENOMIC DNA]</scope>
    <source>
        <strain evidence="3">SCGC-AAA382C18</strain>
    </source>
</reference>
<feature type="domain" description="Resolvase HTH" evidence="2">
    <location>
        <begin position="2"/>
        <end position="41"/>
    </location>
</feature>
<evidence type="ECO:0000313" key="4">
    <source>
        <dbReference type="Proteomes" id="UP000070404"/>
    </source>
</evidence>
<dbReference type="AlphaFoldDB" id="A0A133VKA1"/>
<dbReference type="EMBL" id="LHYF01000019">
    <property type="protein sequence ID" value="KXB06876.1"/>
    <property type="molecule type" value="Genomic_DNA"/>
</dbReference>
<organism evidence="3 4">
    <name type="scientific">candidate division MSBL1 archaeon SCGC-AAA382C18</name>
    <dbReference type="NCBI Taxonomy" id="1698281"/>
    <lineage>
        <taxon>Archaea</taxon>
        <taxon>Methanobacteriati</taxon>
        <taxon>Methanobacteriota</taxon>
        <taxon>candidate division MSBL1</taxon>
    </lineage>
</organism>
<sequence>MPRKVSDEDVEEMKSLRKEGLTYKEIAEEFNVSSSTVSRYLKNMKKDPTEVQKPPAEEKESKKPEGEKEKRKVELSNELKRRIRNFNEVGMPPEEIAKRLDLPHSKVEDFLGKEKPPGILDKLKKKLGIK</sequence>
<dbReference type="Pfam" id="PF02796">
    <property type="entry name" value="HTH_7"/>
    <property type="match status" value="1"/>
</dbReference>
<proteinExistence type="predicted"/>
<evidence type="ECO:0000313" key="3">
    <source>
        <dbReference type="EMBL" id="KXB06876.1"/>
    </source>
</evidence>
<keyword evidence="4" id="KW-1185">Reference proteome</keyword>
<dbReference type="GO" id="GO:0000150">
    <property type="term" value="F:DNA strand exchange activity"/>
    <property type="evidence" value="ECO:0007669"/>
    <property type="project" value="InterPro"/>
</dbReference>
<evidence type="ECO:0000256" key="1">
    <source>
        <dbReference type="SAM" id="MobiDB-lite"/>
    </source>
</evidence>
<dbReference type="CDD" id="cd00569">
    <property type="entry name" value="HTH_Hin_like"/>
    <property type="match status" value="1"/>
</dbReference>
<dbReference type="InterPro" id="IPR006120">
    <property type="entry name" value="Resolvase_HTH_dom"/>
</dbReference>
<dbReference type="Proteomes" id="UP000070404">
    <property type="component" value="Unassembled WGS sequence"/>
</dbReference>
<dbReference type="SUPFAM" id="SSF46689">
    <property type="entry name" value="Homeodomain-like"/>
    <property type="match status" value="1"/>
</dbReference>
<feature type="compositionally biased region" description="Basic and acidic residues" evidence="1">
    <location>
        <begin position="44"/>
        <end position="74"/>
    </location>
</feature>
<feature type="region of interest" description="Disordered" evidence="1">
    <location>
        <begin position="37"/>
        <end position="74"/>
    </location>
</feature>
<accession>A0A133VKA1</accession>
<name>A0A133VKA1_9EURY</name>
<protein>
    <recommendedName>
        <fullName evidence="2">Resolvase HTH domain-containing protein</fullName>
    </recommendedName>
</protein>
<dbReference type="GO" id="GO:0003677">
    <property type="term" value="F:DNA binding"/>
    <property type="evidence" value="ECO:0007669"/>
    <property type="project" value="InterPro"/>
</dbReference>
<comment type="caution">
    <text evidence="3">The sequence shown here is derived from an EMBL/GenBank/DDBJ whole genome shotgun (WGS) entry which is preliminary data.</text>
</comment>
<gene>
    <name evidence="3" type="ORF">AKJ52_01375</name>
</gene>
<evidence type="ECO:0000259" key="2">
    <source>
        <dbReference type="Pfam" id="PF02796"/>
    </source>
</evidence>
<dbReference type="Gene3D" id="1.10.10.60">
    <property type="entry name" value="Homeodomain-like"/>
    <property type="match status" value="1"/>
</dbReference>